<dbReference type="EMBL" id="JARKIE010000837">
    <property type="protein sequence ID" value="KAJ7615688.1"/>
    <property type="molecule type" value="Genomic_DNA"/>
</dbReference>
<organism evidence="1 2">
    <name type="scientific">Mycena rosella</name>
    <name type="common">Pink bonnet</name>
    <name type="synonym">Agaricus rosellus</name>
    <dbReference type="NCBI Taxonomy" id="1033263"/>
    <lineage>
        <taxon>Eukaryota</taxon>
        <taxon>Fungi</taxon>
        <taxon>Dikarya</taxon>
        <taxon>Basidiomycota</taxon>
        <taxon>Agaricomycotina</taxon>
        <taxon>Agaricomycetes</taxon>
        <taxon>Agaricomycetidae</taxon>
        <taxon>Agaricales</taxon>
        <taxon>Marasmiineae</taxon>
        <taxon>Mycenaceae</taxon>
        <taxon>Mycena</taxon>
    </lineage>
</organism>
<evidence type="ECO:0000313" key="1">
    <source>
        <dbReference type="EMBL" id="KAJ7615688.1"/>
    </source>
</evidence>
<proteinExistence type="predicted"/>
<gene>
    <name evidence="1" type="ORF">B0H17DRAFT_1152832</name>
</gene>
<protein>
    <submittedName>
        <fullName evidence="1">Uncharacterized protein</fullName>
    </submittedName>
</protein>
<name>A0AAD7FCI3_MYCRO</name>
<evidence type="ECO:0000313" key="2">
    <source>
        <dbReference type="Proteomes" id="UP001221757"/>
    </source>
</evidence>
<sequence length="176" mass="20000">MIVMLLGDAKQIGCRSLGSVGWCETHWWDTQIMDRSRFMQYAWSPCATWRHTVVIAQSIQSEGTHPVKVQGQTYMELAEKDFEWGSSWWQDVPRDCSGCPGGSKSDAWEGYETRAGYESWKTYLMPRPCKDRPFELDNLTGFPWGLLDMIKLSGSASGHASYVLSLSLLYHDLSVC</sequence>
<keyword evidence="2" id="KW-1185">Reference proteome</keyword>
<accession>A0AAD7FCI3</accession>
<comment type="caution">
    <text evidence="1">The sequence shown here is derived from an EMBL/GenBank/DDBJ whole genome shotgun (WGS) entry which is preliminary data.</text>
</comment>
<reference evidence="1" key="1">
    <citation type="submission" date="2023-03" db="EMBL/GenBank/DDBJ databases">
        <title>Massive genome expansion in bonnet fungi (Mycena s.s.) driven by repeated elements and novel gene families across ecological guilds.</title>
        <authorList>
            <consortium name="Lawrence Berkeley National Laboratory"/>
            <person name="Harder C.B."/>
            <person name="Miyauchi S."/>
            <person name="Viragh M."/>
            <person name="Kuo A."/>
            <person name="Thoen E."/>
            <person name="Andreopoulos B."/>
            <person name="Lu D."/>
            <person name="Skrede I."/>
            <person name="Drula E."/>
            <person name="Henrissat B."/>
            <person name="Morin E."/>
            <person name="Kohler A."/>
            <person name="Barry K."/>
            <person name="LaButti K."/>
            <person name="Morin E."/>
            <person name="Salamov A."/>
            <person name="Lipzen A."/>
            <person name="Mereny Z."/>
            <person name="Hegedus B."/>
            <person name="Baldrian P."/>
            <person name="Stursova M."/>
            <person name="Weitz H."/>
            <person name="Taylor A."/>
            <person name="Grigoriev I.V."/>
            <person name="Nagy L.G."/>
            <person name="Martin F."/>
            <person name="Kauserud H."/>
        </authorList>
    </citation>
    <scope>NUCLEOTIDE SEQUENCE</scope>
    <source>
        <strain evidence="1">CBHHK067</strain>
    </source>
</reference>
<dbReference type="AlphaFoldDB" id="A0AAD7FCI3"/>
<dbReference type="Proteomes" id="UP001221757">
    <property type="component" value="Unassembled WGS sequence"/>
</dbReference>